<evidence type="ECO:0000256" key="5">
    <source>
        <dbReference type="ARBA" id="ARBA00023242"/>
    </source>
</evidence>
<dbReference type="InterPro" id="IPR050527">
    <property type="entry name" value="Snail/Krueppel_Znf"/>
</dbReference>
<dbReference type="Gene3D" id="3.30.160.60">
    <property type="entry name" value="Classic Zinc Finger"/>
    <property type="match status" value="3"/>
</dbReference>
<dbReference type="Proteomes" id="UP000183832">
    <property type="component" value="Unassembled WGS sequence"/>
</dbReference>
<reference evidence="9 10" key="1">
    <citation type="submission" date="2015-04" db="EMBL/GenBank/DDBJ databases">
        <authorList>
            <person name="Syromyatnikov M.Y."/>
            <person name="Popov V.N."/>
        </authorList>
    </citation>
    <scope>NUCLEOTIDE SEQUENCE [LARGE SCALE GENOMIC DNA]</scope>
</reference>
<proteinExistence type="inferred from homology"/>
<dbReference type="GO" id="GO:0045893">
    <property type="term" value="P:positive regulation of DNA-templated transcription"/>
    <property type="evidence" value="ECO:0007669"/>
    <property type="project" value="UniProtKB-ARBA"/>
</dbReference>
<evidence type="ECO:0000256" key="2">
    <source>
        <dbReference type="ARBA" id="ARBA00022737"/>
    </source>
</evidence>
<evidence type="ECO:0000256" key="4">
    <source>
        <dbReference type="ARBA" id="ARBA00022833"/>
    </source>
</evidence>
<organism evidence="9 10">
    <name type="scientific">Clunio marinus</name>
    <dbReference type="NCBI Taxonomy" id="568069"/>
    <lineage>
        <taxon>Eukaryota</taxon>
        <taxon>Metazoa</taxon>
        <taxon>Ecdysozoa</taxon>
        <taxon>Arthropoda</taxon>
        <taxon>Hexapoda</taxon>
        <taxon>Insecta</taxon>
        <taxon>Pterygota</taxon>
        <taxon>Neoptera</taxon>
        <taxon>Endopterygota</taxon>
        <taxon>Diptera</taxon>
        <taxon>Nematocera</taxon>
        <taxon>Chironomoidea</taxon>
        <taxon>Chironomidae</taxon>
        <taxon>Clunio</taxon>
    </lineage>
</organism>
<feature type="domain" description="C2H2-type" evidence="8">
    <location>
        <begin position="249"/>
        <end position="277"/>
    </location>
</feature>
<comment type="similarity">
    <text evidence="6">Belongs to the snail C2H2-type zinc-finger protein family.</text>
</comment>
<dbReference type="PANTHER" id="PTHR24388:SF104">
    <property type="entry name" value="AT-RICH BINDING PROTEIN-RELATED"/>
    <property type="match status" value="1"/>
</dbReference>
<dbReference type="EMBL" id="CVRI01000036">
    <property type="protein sequence ID" value="CRK93150.1"/>
    <property type="molecule type" value="Genomic_DNA"/>
</dbReference>
<keyword evidence="1" id="KW-0479">Metal-binding</keyword>
<evidence type="ECO:0000313" key="10">
    <source>
        <dbReference type="Proteomes" id="UP000183832"/>
    </source>
</evidence>
<keyword evidence="2" id="KW-0677">Repeat</keyword>
<dbReference type="FunFam" id="3.30.160.60:FF:001732">
    <property type="entry name" value="Zgc:162936"/>
    <property type="match status" value="1"/>
</dbReference>
<evidence type="ECO:0000256" key="6">
    <source>
        <dbReference type="ARBA" id="ARBA00037948"/>
    </source>
</evidence>
<dbReference type="SUPFAM" id="SSF57667">
    <property type="entry name" value="beta-beta-alpha zinc fingers"/>
    <property type="match status" value="2"/>
</dbReference>
<sequence>MEHLVEIEISPVKCQCCLQRPNHVSQDFQLSIISSEIQETCKDVICIQLDEGVICNYCLESLTSFQDFKRKIWIAHNLNEIKQETEDWIWSSKQEEEELNQHTINDEITTEVVEQNSEVSENNRNLPKKTSAMSDIQQKYEIKFVDETNNDCKLASQVFCPICNKILRLSSLPLHIKTHESGRQLDFMCEICSKKYVSNADLVIHRRVHTNEKPYECDQCPKRFSCKKNLISHFRSIHLKEKKYKKTQENCSICGLTFTSIHQLKSHVSRVHPGGHDDGFKVNPLTGHFHCDTCGGQYRCRQNYNIHRCIAGAGNGPNKNECPVCFSNCRTRSNTIKHMLESHAEKLKNLGWKCLVCNTIVLRKIILHIESVHTSNSSKCGICNKTLKNRRCLVNHMYVVHENGSEIRRQQRKAKKILAKVSQPS</sequence>
<dbReference type="PANTHER" id="PTHR24388">
    <property type="entry name" value="ZINC FINGER PROTEIN"/>
    <property type="match status" value="1"/>
</dbReference>
<dbReference type="GO" id="GO:0005694">
    <property type="term" value="C:chromosome"/>
    <property type="evidence" value="ECO:0007669"/>
    <property type="project" value="UniProtKB-ARBA"/>
</dbReference>
<evidence type="ECO:0000259" key="8">
    <source>
        <dbReference type="PROSITE" id="PS50157"/>
    </source>
</evidence>
<feature type="domain" description="C2H2-type" evidence="8">
    <location>
        <begin position="215"/>
        <end position="243"/>
    </location>
</feature>
<name>A0A1J1I2R9_9DIPT</name>
<dbReference type="SMART" id="SM00355">
    <property type="entry name" value="ZnF_C2H2"/>
    <property type="match status" value="7"/>
</dbReference>
<accession>A0A1J1I2R9</accession>
<dbReference type="Pfam" id="PF00096">
    <property type="entry name" value="zf-C2H2"/>
    <property type="match status" value="2"/>
</dbReference>
<keyword evidence="10" id="KW-1185">Reference proteome</keyword>
<evidence type="ECO:0000256" key="7">
    <source>
        <dbReference type="PROSITE-ProRule" id="PRU00042"/>
    </source>
</evidence>
<feature type="domain" description="C2H2-type" evidence="8">
    <location>
        <begin position="187"/>
        <end position="214"/>
    </location>
</feature>
<evidence type="ECO:0000313" key="9">
    <source>
        <dbReference type="EMBL" id="CRK93150.1"/>
    </source>
</evidence>
<dbReference type="OrthoDB" id="7736743at2759"/>
<protein>
    <submittedName>
        <fullName evidence="9">CLUMA_CG006611, isoform A</fullName>
    </submittedName>
</protein>
<keyword evidence="3 7" id="KW-0863">Zinc-finger</keyword>
<dbReference type="PROSITE" id="PS50157">
    <property type="entry name" value="ZINC_FINGER_C2H2_2"/>
    <property type="match status" value="3"/>
</dbReference>
<keyword evidence="5" id="KW-0539">Nucleus</keyword>
<dbReference type="GO" id="GO:0000978">
    <property type="term" value="F:RNA polymerase II cis-regulatory region sequence-specific DNA binding"/>
    <property type="evidence" value="ECO:0007669"/>
    <property type="project" value="TreeGrafter"/>
</dbReference>
<dbReference type="InterPro" id="IPR036236">
    <property type="entry name" value="Znf_C2H2_sf"/>
</dbReference>
<gene>
    <name evidence="9" type="ORF">CLUMA_CG006611</name>
</gene>
<evidence type="ECO:0000256" key="1">
    <source>
        <dbReference type="ARBA" id="ARBA00022723"/>
    </source>
</evidence>
<dbReference type="STRING" id="568069.A0A1J1I2R9"/>
<dbReference type="PROSITE" id="PS00028">
    <property type="entry name" value="ZINC_FINGER_C2H2_1"/>
    <property type="match status" value="4"/>
</dbReference>
<dbReference type="InterPro" id="IPR013087">
    <property type="entry name" value="Znf_C2H2_type"/>
</dbReference>
<dbReference type="GO" id="GO:0000981">
    <property type="term" value="F:DNA-binding transcription factor activity, RNA polymerase II-specific"/>
    <property type="evidence" value="ECO:0007669"/>
    <property type="project" value="TreeGrafter"/>
</dbReference>
<dbReference type="AlphaFoldDB" id="A0A1J1I2R9"/>
<keyword evidence="4" id="KW-0862">Zinc</keyword>
<evidence type="ECO:0000256" key="3">
    <source>
        <dbReference type="ARBA" id="ARBA00022771"/>
    </source>
</evidence>
<dbReference type="GO" id="GO:0008270">
    <property type="term" value="F:zinc ion binding"/>
    <property type="evidence" value="ECO:0007669"/>
    <property type="project" value="UniProtKB-KW"/>
</dbReference>